<comment type="caution">
    <text evidence="1">The sequence shown here is derived from an EMBL/GenBank/DDBJ whole genome shotgun (WGS) entry which is preliminary data.</text>
</comment>
<evidence type="ECO:0000313" key="1">
    <source>
        <dbReference type="EMBL" id="MBK7954438.1"/>
    </source>
</evidence>
<dbReference type="Pfam" id="PF04365">
    <property type="entry name" value="BrnT_toxin"/>
    <property type="match status" value="1"/>
</dbReference>
<dbReference type="EMBL" id="JADJOT010000009">
    <property type="protein sequence ID" value="MBK7954438.1"/>
    <property type="molecule type" value="Genomic_DNA"/>
</dbReference>
<reference evidence="1 2" key="1">
    <citation type="submission" date="2020-10" db="EMBL/GenBank/DDBJ databases">
        <title>Connecting structure to function with the recovery of over 1000 high-quality activated sludge metagenome-assembled genomes encoding full-length rRNA genes using long-read sequencing.</title>
        <authorList>
            <person name="Singleton C.M."/>
            <person name="Petriglieri F."/>
            <person name="Kristensen J.M."/>
            <person name="Kirkegaard R.H."/>
            <person name="Michaelsen T.Y."/>
            <person name="Andersen M.H."/>
            <person name="Karst S.M."/>
            <person name="Dueholm M.S."/>
            <person name="Nielsen P.H."/>
            <person name="Albertsen M."/>
        </authorList>
    </citation>
    <scope>NUCLEOTIDE SEQUENCE [LARGE SCALE GENOMIC DNA]</scope>
    <source>
        <strain evidence="1">Fred_18-Q3-R57-64_BAT3C.720</strain>
    </source>
</reference>
<dbReference type="Gene3D" id="3.10.450.530">
    <property type="entry name" value="Ribonuclease toxin, BrnT, of type II toxin-antitoxin system"/>
    <property type="match status" value="1"/>
</dbReference>
<proteinExistence type="predicted"/>
<dbReference type="AlphaFoldDB" id="A0A935TBL2"/>
<dbReference type="Proteomes" id="UP000706151">
    <property type="component" value="Unassembled WGS sequence"/>
</dbReference>
<dbReference type="InterPro" id="IPR038573">
    <property type="entry name" value="BrnT_sf"/>
</dbReference>
<dbReference type="InterPro" id="IPR007460">
    <property type="entry name" value="BrnT_toxin"/>
</dbReference>
<accession>A0A935TBL2</accession>
<gene>
    <name evidence="1" type="ORF">IPK02_11005</name>
</gene>
<sequence length="89" mass="10544">MVTCDESKRKANLSRHGIDLAEMDTVFEGFLYTREDARMAYGEQRLQSLGWFRDRVVFLVWTDRQAGPHVISCRYADKHETRRYFQAIP</sequence>
<evidence type="ECO:0000313" key="2">
    <source>
        <dbReference type="Proteomes" id="UP000706151"/>
    </source>
</evidence>
<protein>
    <submittedName>
        <fullName evidence="1">BrnT family toxin</fullName>
    </submittedName>
</protein>
<name>A0A935TBL2_9PROT</name>
<organism evidence="1 2">
    <name type="scientific">Candidatus Accumulibacter affinis</name>
    <dbReference type="NCBI Taxonomy" id="2954384"/>
    <lineage>
        <taxon>Bacteria</taxon>
        <taxon>Pseudomonadati</taxon>
        <taxon>Pseudomonadota</taxon>
        <taxon>Betaproteobacteria</taxon>
        <taxon>Candidatus Accumulibacter</taxon>
    </lineage>
</organism>